<evidence type="ECO:0000313" key="9">
    <source>
        <dbReference type="EMBL" id="PWN22959.1"/>
    </source>
</evidence>
<keyword evidence="3 6" id="KW-0813">Transport</keyword>
<evidence type="ECO:0000256" key="4">
    <source>
        <dbReference type="ARBA" id="ARBA00022927"/>
    </source>
</evidence>
<evidence type="ECO:0000256" key="2">
    <source>
        <dbReference type="ARBA" id="ARBA00006972"/>
    </source>
</evidence>
<dbReference type="SUPFAM" id="SSF64356">
    <property type="entry name" value="SNARE-like"/>
    <property type="match status" value="1"/>
</dbReference>
<dbReference type="InterPro" id="IPR016635">
    <property type="entry name" value="AP_complex_ssu"/>
</dbReference>
<dbReference type="Gene3D" id="3.30.450.60">
    <property type="match status" value="1"/>
</dbReference>
<feature type="region of interest" description="Disordered" evidence="7">
    <location>
        <begin position="59"/>
        <end position="87"/>
    </location>
</feature>
<feature type="domain" description="AP complex mu/sigma subunit" evidence="8">
    <location>
        <begin position="3"/>
        <end position="172"/>
    </location>
</feature>
<evidence type="ECO:0000256" key="7">
    <source>
        <dbReference type="SAM" id="MobiDB-lite"/>
    </source>
</evidence>
<comment type="subcellular location">
    <subcellularLocation>
        <location evidence="1">Endomembrane system</location>
    </subcellularLocation>
</comment>
<comment type="similarity">
    <text evidence="2 6">Belongs to the adaptor complexes small subunit family.</text>
</comment>
<dbReference type="GeneID" id="37013394"/>
<dbReference type="RefSeq" id="XP_025350119.1">
    <property type="nucleotide sequence ID" value="XM_025491660.1"/>
</dbReference>
<dbReference type="GO" id="GO:0006886">
    <property type="term" value="P:intracellular protein transport"/>
    <property type="evidence" value="ECO:0007669"/>
    <property type="project" value="UniProtKB-UniRule"/>
</dbReference>
<name>A0A316UCP4_9BASI</name>
<dbReference type="GO" id="GO:0012505">
    <property type="term" value="C:endomembrane system"/>
    <property type="evidence" value="ECO:0007669"/>
    <property type="project" value="UniProtKB-SubCell"/>
</dbReference>
<dbReference type="OrthoDB" id="10261046at2759"/>
<evidence type="ECO:0000256" key="5">
    <source>
        <dbReference type="ARBA" id="ARBA00023136"/>
    </source>
</evidence>
<dbReference type="EMBL" id="KZ819322">
    <property type="protein sequence ID" value="PWN22959.1"/>
    <property type="molecule type" value="Genomic_DNA"/>
</dbReference>
<evidence type="ECO:0000256" key="1">
    <source>
        <dbReference type="ARBA" id="ARBA00004308"/>
    </source>
</evidence>
<evidence type="ECO:0000256" key="6">
    <source>
        <dbReference type="PIRNR" id="PIRNR015588"/>
    </source>
</evidence>
<dbReference type="PANTHER" id="PTHR11753">
    <property type="entry name" value="ADAPTOR COMPLEXES SMALL SUBUNIT FAMILY"/>
    <property type="match status" value="1"/>
</dbReference>
<keyword evidence="5 6" id="KW-0472">Membrane</keyword>
<keyword evidence="10" id="KW-1185">Reference proteome</keyword>
<dbReference type="Proteomes" id="UP000245942">
    <property type="component" value="Unassembled WGS sequence"/>
</dbReference>
<organism evidence="9 10">
    <name type="scientific">Pseudomicrostroma glucosiphilum</name>
    <dbReference type="NCBI Taxonomy" id="1684307"/>
    <lineage>
        <taxon>Eukaryota</taxon>
        <taxon>Fungi</taxon>
        <taxon>Dikarya</taxon>
        <taxon>Basidiomycota</taxon>
        <taxon>Ustilaginomycotina</taxon>
        <taxon>Exobasidiomycetes</taxon>
        <taxon>Microstromatales</taxon>
        <taxon>Microstromatales incertae sedis</taxon>
        <taxon>Pseudomicrostroma</taxon>
    </lineage>
</organism>
<feature type="compositionally biased region" description="Basic and acidic residues" evidence="7">
    <location>
        <begin position="68"/>
        <end position="82"/>
    </location>
</feature>
<evidence type="ECO:0000256" key="3">
    <source>
        <dbReference type="ARBA" id="ARBA00022448"/>
    </source>
</evidence>
<dbReference type="InterPro" id="IPR011012">
    <property type="entry name" value="Longin-like_dom_sf"/>
</dbReference>
<evidence type="ECO:0000259" key="8">
    <source>
        <dbReference type="Pfam" id="PF01217"/>
    </source>
</evidence>
<protein>
    <recommendedName>
        <fullName evidence="6">AP complex subunit sigma</fullName>
    </recommendedName>
</protein>
<dbReference type="AlphaFoldDB" id="A0A316UCP4"/>
<dbReference type="PIRSF" id="PIRSF015588">
    <property type="entry name" value="AP_complex_sigma"/>
    <property type="match status" value="1"/>
</dbReference>
<accession>A0A316UCP4</accession>
<proteinExistence type="inferred from homology"/>
<gene>
    <name evidence="9" type="ORF">BCV69DRAFT_280566</name>
</gene>
<dbReference type="STRING" id="1684307.A0A316UCP4"/>
<reference evidence="9 10" key="1">
    <citation type="journal article" date="2018" name="Mol. Biol. Evol.">
        <title>Broad Genomic Sampling Reveals a Smut Pathogenic Ancestry of the Fungal Clade Ustilaginomycotina.</title>
        <authorList>
            <person name="Kijpornyongpan T."/>
            <person name="Mondo S.J."/>
            <person name="Barry K."/>
            <person name="Sandor L."/>
            <person name="Lee J."/>
            <person name="Lipzen A."/>
            <person name="Pangilinan J."/>
            <person name="LaButti K."/>
            <person name="Hainaut M."/>
            <person name="Henrissat B."/>
            <person name="Grigoriev I.V."/>
            <person name="Spatafora J.W."/>
            <person name="Aime M.C."/>
        </authorList>
    </citation>
    <scope>NUCLEOTIDE SEQUENCE [LARGE SCALE GENOMIC DNA]</scope>
    <source>
        <strain evidence="9 10">MCA 4718</strain>
    </source>
</reference>
<sequence>MAVESVLIINNYGKPRLATFYHSIPPAQQQLLIRTIFKLVSSRPDGDVCNFLDAPELDPLLQTGRPGDATKSKSKPRGEKGEGSSTISSGQERRVIYRHYATLWFVFVVDQSESELGILDLIQVFVESLDRFFPNVCELDLIFHYEEVNAILAEVIQGGLVLETNISEIVKQGGCIERLEKGVIRNLVLTMISDLHRNLAQ</sequence>
<dbReference type="Pfam" id="PF01217">
    <property type="entry name" value="Clat_adaptor_s"/>
    <property type="match status" value="1"/>
</dbReference>
<dbReference type="InterPro" id="IPR022775">
    <property type="entry name" value="AP_mu_sigma_su"/>
</dbReference>
<evidence type="ECO:0000313" key="10">
    <source>
        <dbReference type="Proteomes" id="UP000245942"/>
    </source>
</evidence>
<keyword evidence="4 6" id="KW-0653">Protein transport</keyword>